<dbReference type="Proteomes" id="UP001597045">
    <property type="component" value="Unassembled WGS sequence"/>
</dbReference>
<proteinExistence type="predicted"/>
<dbReference type="EMBL" id="JBHTIS010000073">
    <property type="protein sequence ID" value="MFD1044548.1"/>
    <property type="molecule type" value="Genomic_DNA"/>
</dbReference>
<keyword evidence="2" id="KW-1185">Reference proteome</keyword>
<accession>A0ABW3M350</accession>
<reference evidence="2" key="1">
    <citation type="journal article" date="2019" name="Int. J. Syst. Evol. Microbiol.">
        <title>The Global Catalogue of Microorganisms (GCM) 10K type strain sequencing project: providing services to taxonomists for standard genome sequencing and annotation.</title>
        <authorList>
            <consortium name="The Broad Institute Genomics Platform"/>
            <consortium name="The Broad Institute Genome Sequencing Center for Infectious Disease"/>
            <person name="Wu L."/>
            <person name="Ma J."/>
        </authorList>
    </citation>
    <scope>NUCLEOTIDE SEQUENCE [LARGE SCALE GENOMIC DNA]</scope>
    <source>
        <strain evidence="2">JCM 31486</strain>
    </source>
</reference>
<organism evidence="1 2">
    <name type="scientific">Kibdelosporangium lantanae</name>
    <dbReference type="NCBI Taxonomy" id="1497396"/>
    <lineage>
        <taxon>Bacteria</taxon>
        <taxon>Bacillati</taxon>
        <taxon>Actinomycetota</taxon>
        <taxon>Actinomycetes</taxon>
        <taxon>Pseudonocardiales</taxon>
        <taxon>Pseudonocardiaceae</taxon>
        <taxon>Kibdelosporangium</taxon>
    </lineage>
</organism>
<protein>
    <submittedName>
        <fullName evidence="1">Uncharacterized protein</fullName>
    </submittedName>
</protein>
<evidence type="ECO:0000313" key="2">
    <source>
        <dbReference type="Proteomes" id="UP001597045"/>
    </source>
</evidence>
<comment type="caution">
    <text evidence="1">The sequence shown here is derived from an EMBL/GenBank/DDBJ whole genome shotgun (WGS) entry which is preliminary data.</text>
</comment>
<sequence length="147" mass="15858">MGIEGDYGNLSIDLNGINVVPDIDLTFHASSPVGLPDIDQPLKYSQAIHGLRFHLADQQLREAAIPITDLAGCVKIDTVPGPTVTSVNHIDVKGSGELQTLNYLDPYPEVAGLDPKLTKLGLDLLTAYYTHFFTGNDVQYHPTLAGC</sequence>
<gene>
    <name evidence="1" type="ORF">ACFQ1S_02540</name>
</gene>
<name>A0ABW3M350_9PSEU</name>
<evidence type="ECO:0000313" key="1">
    <source>
        <dbReference type="EMBL" id="MFD1044548.1"/>
    </source>
</evidence>